<sequence>MRLPPLRCRICGRQRPEISGGFCVCGASVWEPIEHEPPPGVVVEALGGSRSLEPVDFGCVLSEALGGVVPGRKVAVGGEPGAGKSTLCAELAAKMAEKLGGLAYWLDAEQDRALVDALFARTKSPTRHVRRIGQQPEDPSKPSISWREAFAGVPPSASVAVIDSVQAWTNDSQREQGELLRAVRAMTPTVLVISHFTKQGRFAGSRRVRYDVDATIAIDRAAIRLEKSRWTPTPRITPRS</sequence>
<gene>
    <name evidence="2" type="ORF">E8A74_48345</name>
</gene>
<dbReference type="InterPro" id="IPR003593">
    <property type="entry name" value="AAA+_ATPase"/>
</dbReference>
<dbReference type="PANTHER" id="PTHR32472:SF10">
    <property type="entry name" value="DNA REPAIR PROTEIN RADA-LIKE PROTEIN"/>
    <property type="match status" value="1"/>
</dbReference>
<evidence type="ECO:0000259" key="1">
    <source>
        <dbReference type="SMART" id="SM00382"/>
    </source>
</evidence>
<dbReference type="OrthoDB" id="9803906at2"/>
<dbReference type="Gene3D" id="3.40.50.300">
    <property type="entry name" value="P-loop containing nucleotide triphosphate hydrolases"/>
    <property type="match status" value="1"/>
</dbReference>
<accession>A0A4U1IKU6</accession>
<dbReference type="SUPFAM" id="SSF52540">
    <property type="entry name" value="P-loop containing nucleoside triphosphate hydrolases"/>
    <property type="match status" value="1"/>
</dbReference>
<organism evidence="2 3">
    <name type="scientific">Polyangium fumosum</name>
    <dbReference type="NCBI Taxonomy" id="889272"/>
    <lineage>
        <taxon>Bacteria</taxon>
        <taxon>Pseudomonadati</taxon>
        <taxon>Myxococcota</taxon>
        <taxon>Polyangia</taxon>
        <taxon>Polyangiales</taxon>
        <taxon>Polyangiaceae</taxon>
        <taxon>Polyangium</taxon>
    </lineage>
</organism>
<evidence type="ECO:0000313" key="2">
    <source>
        <dbReference type="EMBL" id="TKC94584.1"/>
    </source>
</evidence>
<proteinExistence type="predicted"/>
<keyword evidence="3" id="KW-1185">Reference proteome</keyword>
<dbReference type="AlphaFoldDB" id="A0A4U1IKU6"/>
<protein>
    <recommendedName>
        <fullName evidence="1">AAA+ ATPase domain-containing protein</fullName>
    </recommendedName>
</protein>
<evidence type="ECO:0000313" key="3">
    <source>
        <dbReference type="Proteomes" id="UP000309215"/>
    </source>
</evidence>
<dbReference type="InterPro" id="IPR027417">
    <property type="entry name" value="P-loop_NTPase"/>
</dbReference>
<dbReference type="GO" id="GO:0000725">
    <property type="term" value="P:recombinational repair"/>
    <property type="evidence" value="ECO:0007669"/>
    <property type="project" value="TreeGrafter"/>
</dbReference>
<name>A0A4U1IKU6_9BACT</name>
<comment type="caution">
    <text evidence="2">The sequence shown here is derived from an EMBL/GenBank/DDBJ whole genome shotgun (WGS) entry which is preliminary data.</text>
</comment>
<dbReference type="SMART" id="SM00382">
    <property type="entry name" value="AAA"/>
    <property type="match status" value="1"/>
</dbReference>
<feature type="domain" description="AAA+ ATPase" evidence="1">
    <location>
        <begin position="70"/>
        <end position="222"/>
    </location>
</feature>
<dbReference type="Proteomes" id="UP000309215">
    <property type="component" value="Unassembled WGS sequence"/>
</dbReference>
<dbReference type="EMBL" id="SSMQ01000109">
    <property type="protein sequence ID" value="TKC94584.1"/>
    <property type="molecule type" value="Genomic_DNA"/>
</dbReference>
<dbReference type="RefSeq" id="WP_136935982.1">
    <property type="nucleotide sequence ID" value="NZ_SSMQ01000109.1"/>
</dbReference>
<dbReference type="PANTHER" id="PTHR32472">
    <property type="entry name" value="DNA REPAIR PROTEIN RADA"/>
    <property type="match status" value="1"/>
</dbReference>
<reference evidence="2 3" key="1">
    <citation type="submission" date="2019-04" db="EMBL/GenBank/DDBJ databases">
        <authorList>
            <person name="Li Y."/>
            <person name="Wang J."/>
        </authorList>
    </citation>
    <scope>NUCLEOTIDE SEQUENCE [LARGE SCALE GENOMIC DNA]</scope>
    <source>
        <strain evidence="2 3">DSM 14668</strain>
    </source>
</reference>
<dbReference type="PRINTS" id="PR01874">
    <property type="entry name" value="DNAREPAIRADA"/>
</dbReference>